<sequence length="235" mass="25376">MAAAPTLALEVDAARDPAAMMAAFQQHGMFPAGSPGIAALPAERRQRIETGLRKQGIDPAAVAQMKPWMVATILAVADLGKLGYNPALGVDAHLAHLARGGNTRIAELESAQYQAALLNRMSDGDQWRLLEEALENMESGRQLREAREMFDAYERADQAALDGIARRLDSDTTLTGKFTRDVVLNERNGPMADKVASLLASENNAVVAVGLLHLLGKNGLPELLRQRGIAVERLY</sequence>
<dbReference type="CDD" id="cd14789">
    <property type="entry name" value="Tiki"/>
    <property type="match status" value="1"/>
</dbReference>
<evidence type="ECO:0000313" key="2">
    <source>
        <dbReference type="Proteomes" id="UP001595665"/>
    </source>
</evidence>
<reference evidence="2" key="1">
    <citation type="journal article" date="2019" name="Int. J. Syst. Evol. Microbiol.">
        <title>The Global Catalogue of Microorganisms (GCM) 10K type strain sequencing project: providing services to taxonomists for standard genome sequencing and annotation.</title>
        <authorList>
            <consortium name="The Broad Institute Genomics Platform"/>
            <consortium name="The Broad Institute Genome Sequencing Center for Infectious Disease"/>
            <person name="Wu L."/>
            <person name="Ma J."/>
        </authorList>
    </citation>
    <scope>NUCLEOTIDE SEQUENCE [LARGE SCALE GENOMIC DNA]</scope>
    <source>
        <strain evidence="2">CCM 7480</strain>
    </source>
</reference>
<keyword evidence="2" id="KW-1185">Reference proteome</keyword>
<dbReference type="RefSeq" id="WP_379736814.1">
    <property type="nucleotide sequence ID" value="NZ_JBHRVV010000001.1"/>
</dbReference>
<dbReference type="InterPro" id="IPR002816">
    <property type="entry name" value="TraB/PrgY/GumN_fam"/>
</dbReference>
<dbReference type="InterPro" id="IPR047111">
    <property type="entry name" value="YbaP-like"/>
</dbReference>
<dbReference type="Pfam" id="PF01963">
    <property type="entry name" value="TraB_PrgY_gumN"/>
    <property type="match status" value="1"/>
</dbReference>
<protein>
    <submittedName>
        <fullName evidence="1">TraB/GumN family protein</fullName>
    </submittedName>
</protein>
<organism evidence="1 2">
    <name type="scientific">Massilia haematophila</name>
    <dbReference type="NCBI Taxonomy" id="457923"/>
    <lineage>
        <taxon>Bacteria</taxon>
        <taxon>Pseudomonadati</taxon>
        <taxon>Pseudomonadota</taxon>
        <taxon>Betaproteobacteria</taxon>
        <taxon>Burkholderiales</taxon>
        <taxon>Oxalobacteraceae</taxon>
        <taxon>Telluria group</taxon>
        <taxon>Massilia</taxon>
    </lineage>
</organism>
<dbReference type="Proteomes" id="UP001595665">
    <property type="component" value="Unassembled WGS sequence"/>
</dbReference>
<evidence type="ECO:0000313" key="1">
    <source>
        <dbReference type="EMBL" id="MFC3460191.1"/>
    </source>
</evidence>
<proteinExistence type="predicted"/>
<name>A0ABV7PPD4_9BURK</name>
<gene>
    <name evidence="1" type="ORF">ACFOPH_18320</name>
</gene>
<dbReference type="PANTHER" id="PTHR40590:SF1">
    <property type="entry name" value="CYTOPLASMIC PROTEIN"/>
    <property type="match status" value="1"/>
</dbReference>
<comment type="caution">
    <text evidence="1">The sequence shown here is derived from an EMBL/GenBank/DDBJ whole genome shotgun (WGS) entry which is preliminary data.</text>
</comment>
<accession>A0ABV7PPD4</accession>
<dbReference type="PANTHER" id="PTHR40590">
    <property type="entry name" value="CYTOPLASMIC PROTEIN-RELATED"/>
    <property type="match status" value="1"/>
</dbReference>
<dbReference type="EMBL" id="JBHRVV010000001">
    <property type="protein sequence ID" value="MFC3460191.1"/>
    <property type="molecule type" value="Genomic_DNA"/>
</dbReference>